<evidence type="ECO:0000256" key="2">
    <source>
        <dbReference type="ARBA" id="ARBA00007805"/>
    </source>
</evidence>
<gene>
    <name evidence="9" type="primary">argF</name>
    <name evidence="9" type="ORF">QBE51_02960</name>
</gene>
<accession>A0ABZ2Y7K1</accession>
<feature type="binding site" evidence="6">
    <location>
        <position position="82"/>
    </location>
    <ligand>
        <name>carbamoyl phosphate</name>
        <dbReference type="ChEBI" id="CHEBI:58228"/>
    </ligand>
</feature>
<dbReference type="GO" id="GO:0004585">
    <property type="term" value="F:ornithine carbamoyltransferase activity"/>
    <property type="evidence" value="ECO:0007669"/>
    <property type="project" value="UniProtKB-EC"/>
</dbReference>
<evidence type="ECO:0000256" key="1">
    <source>
        <dbReference type="ARBA" id="ARBA00003822"/>
    </source>
</evidence>
<protein>
    <recommendedName>
        <fullName evidence="3 6">Ornithine carbamoyltransferase</fullName>
        <shortName evidence="6">OTCase</shortName>
        <ecNumber evidence="3 6">2.1.3.3</ecNumber>
    </recommendedName>
</protein>
<feature type="binding site" evidence="6">
    <location>
        <begin position="233"/>
        <end position="234"/>
    </location>
    <ligand>
        <name>L-ornithine</name>
        <dbReference type="ChEBI" id="CHEBI:46911"/>
    </ligand>
</feature>
<feature type="binding site" evidence="6">
    <location>
        <begin position="270"/>
        <end position="271"/>
    </location>
    <ligand>
        <name>carbamoyl phosphate</name>
        <dbReference type="ChEBI" id="CHEBI:58228"/>
    </ligand>
</feature>
<evidence type="ECO:0000256" key="4">
    <source>
        <dbReference type="ARBA" id="ARBA00022679"/>
    </source>
</evidence>
<evidence type="ECO:0000256" key="6">
    <source>
        <dbReference type="HAMAP-Rule" id="MF_01109"/>
    </source>
</evidence>
<evidence type="ECO:0000313" key="10">
    <source>
        <dbReference type="Proteomes" id="UP001486565"/>
    </source>
</evidence>
<dbReference type="InterPro" id="IPR024904">
    <property type="entry name" value="OTCase_ArgI"/>
</dbReference>
<feature type="binding site" evidence="6">
    <location>
        <begin position="55"/>
        <end position="58"/>
    </location>
    <ligand>
        <name>carbamoyl phosphate</name>
        <dbReference type="ChEBI" id="CHEBI:58228"/>
    </ligand>
</feature>
<dbReference type="PANTHER" id="PTHR45753">
    <property type="entry name" value="ORNITHINE CARBAMOYLTRANSFERASE, MITOCHONDRIAL"/>
    <property type="match status" value="1"/>
</dbReference>
<dbReference type="RefSeq" id="WP_341878296.1">
    <property type="nucleotide sequence ID" value="NZ_CP121687.1"/>
</dbReference>
<dbReference type="HAMAP" id="MF_01109">
    <property type="entry name" value="OTCase"/>
    <property type="match status" value="1"/>
</dbReference>
<evidence type="ECO:0000313" key="9">
    <source>
        <dbReference type="EMBL" id="WZL71337.1"/>
    </source>
</evidence>
<keyword evidence="4 6" id="KW-0808">Transferase</keyword>
<dbReference type="InterPro" id="IPR002292">
    <property type="entry name" value="Orn/put_carbamltrans"/>
</dbReference>
<dbReference type="NCBIfam" id="NF001986">
    <property type="entry name" value="PRK00779.1"/>
    <property type="match status" value="1"/>
</dbReference>
<feature type="binding site" evidence="6">
    <location>
        <position position="106"/>
    </location>
    <ligand>
        <name>carbamoyl phosphate</name>
        <dbReference type="ChEBI" id="CHEBI:58228"/>
    </ligand>
</feature>
<feature type="binding site" evidence="6">
    <location>
        <begin position="133"/>
        <end position="136"/>
    </location>
    <ligand>
        <name>carbamoyl phosphate</name>
        <dbReference type="ChEBI" id="CHEBI:58228"/>
    </ligand>
</feature>
<dbReference type="EMBL" id="CP121687">
    <property type="protein sequence ID" value="WZL71337.1"/>
    <property type="molecule type" value="Genomic_DNA"/>
</dbReference>
<evidence type="ECO:0000256" key="5">
    <source>
        <dbReference type="ARBA" id="ARBA00048772"/>
    </source>
</evidence>
<dbReference type="Proteomes" id="UP001486565">
    <property type="component" value="Chromosome"/>
</dbReference>
<dbReference type="Pfam" id="PF00185">
    <property type="entry name" value="OTCace"/>
    <property type="match status" value="1"/>
</dbReference>
<keyword evidence="10" id="KW-1185">Reference proteome</keyword>
<dbReference type="InterPro" id="IPR036901">
    <property type="entry name" value="Asp/Orn_carbamoylTrfase_sf"/>
</dbReference>
<dbReference type="InterPro" id="IPR006132">
    <property type="entry name" value="Asp/Orn_carbamoyltranf_P-bd"/>
</dbReference>
<feature type="binding site" evidence="6">
    <location>
        <position position="165"/>
    </location>
    <ligand>
        <name>L-ornithine</name>
        <dbReference type="ChEBI" id="CHEBI:46911"/>
    </ligand>
</feature>
<dbReference type="PANTHER" id="PTHR45753:SF2">
    <property type="entry name" value="ORNITHINE CARBAMOYLTRANSFERASE"/>
    <property type="match status" value="1"/>
</dbReference>
<dbReference type="EC" id="2.1.3.3" evidence="3 6"/>
<name>A0ABZ2Y7K1_9FIRM</name>
<proteinExistence type="inferred from homology"/>
<dbReference type="SUPFAM" id="SSF53671">
    <property type="entry name" value="Aspartate/ornithine carbamoyltransferase"/>
    <property type="match status" value="1"/>
</dbReference>
<reference evidence="9 10" key="1">
    <citation type="submission" date="2023-03" db="EMBL/GenBank/DDBJ databases">
        <title>Novel Species.</title>
        <authorList>
            <person name="Ma S."/>
        </authorList>
    </citation>
    <scope>NUCLEOTIDE SEQUENCE [LARGE SCALE GENOMIC DNA]</scope>
    <source>
        <strain evidence="9 10">LIND6LT2</strain>
    </source>
</reference>
<comment type="catalytic activity">
    <reaction evidence="5 6">
        <text>carbamoyl phosphate + L-ornithine = L-citrulline + phosphate + H(+)</text>
        <dbReference type="Rhea" id="RHEA:19513"/>
        <dbReference type="ChEBI" id="CHEBI:15378"/>
        <dbReference type="ChEBI" id="CHEBI:43474"/>
        <dbReference type="ChEBI" id="CHEBI:46911"/>
        <dbReference type="ChEBI" id="CHEBI:57743"/>
        <dbReference type="ChEBI" id="CHEBI:58228"/>
        <dbReference type="EC" id="2.1.3.3"/>
    </reaction>
</comment>
<dbReference type="InterPro" id="IPR006130">
    <property type="entry name" value="Asp/Orn_carbamoylTrfase"/>
</dbReference>
<evidence type="ECO:0000259" key="8">
    <source>
        <dbReference type="Pfam" id="PF02729"/>
    </source>
</evidence>
<evidence type="ECO:0000256" key="3">
    <source>
        <dbReference type="ARBA" id="ARBA00013007"/>
    </source>
</evidence>
<feature type="binding site" evidence="6">
    <location>
        <position position="298"/>
    </location>
    <ligand>
        <name>carbamoyl phosphate</name>
        <dbReference type="ChEBI" id="CHEBI:58228"/>
    </ligand>
</feature>
<feature type="domain" description="Aspartate/ornithine carbamoyltransferase carbamoyl-P binding" evidence="8">
    <location>
        <begin position="6"/>
        <end position="146"/>
    </location>
</feature>
<feature type="domain" description="Aspartate/ornithine carbamoyltransferase Asp/Orn-binding" evidence="7">
    <location>
        <begin position="152"/>
        <end position="308"/>
    </location>
</feature>
<dbReference type="NCBIfam" id="TIGR00658">
    <property type="entry name" value="orni_carb_tr"/>
    <property type="match status" value="1"/>
</dbReference>
<dbReference type="PROSITE" id="PS00097">
    <property type="entry name" value="CARBAMOYLTRANSFERASE"/>
    <property type="match status" value="1"/>
</dbReference>
<dbReference type="Pfam" id="PF02729">
    <property type="entry name" value="OTCace_N"/>
    <property type="match status" value="1"/>
</dbReference>
<organism evidence="9 10">
    <name type="scientific">Defluviitalea saccharophila</name>
    <dbReference type="NCBI Taxonomy" id="879970"/>
    <lineage>
        <taxon>Bacteria</taxon>
        <taxon>Bacillati</taxon>
        <taxon>Bacillota</taxon>
        <taxon>Clostridia</taxon>
        <taxon>Lachnospirales</taxon>
        <taxon>Defluviitaleaceae</taxon>
        <taxon>Defluviitalea</taxon>
    </lineage>
</organism>
<dbReference type="PRINTS" id="PR00102">
    <property type="entry name" value="OTCASE"/>
</dbReference>
<comment type="subcellular location">
    <subcellularLocation>
        <location evidence="6">Cytoplasm</location>
    </subcellularLocation>
</comment>
<evidence type="ECO:0000259" key="7">
    <source>
        <dbReference type="Pfam" id="PF00185"/>
    </source>
</evidence>
<feature type="binding site" evidence="6">
    <location>
        <position position="229"/>
    </location>
    <ligand>
        <name>L-ornithine</name>
        <dbReference type="ChEBI" id="CHEBI:46911"/>
    </ligand>
</feature>
<keyword evidence="6" id="KW-0963">Cytoplasm</keyword>
<dbReference type="Gene3D" id="3.40.50.1370">
    <property type="entry name" value="Aspartate/ornithine carbamoyltransferase"/>
    <property type="match status" value="2"/>
</dbReference>
<comment type="similarity">
    <text evidence="2 6">Belongs to the aspartate/ornithine carbamoyltransferase superfamily. OTCase family.</text>
</comment>
<dbReference type="InterPro" id="IPR006131">
    <property type="entry name" value="Asp_carbamoyltransf_Asp/Orn-bd"/>
</dbReference>
<sequence length="311" mass="34862">MNLRGRSLLTLKDFTPNEIEYLLDLAEDLKRKKRMGIKGELLQGKNIALIFEKPSTRTRCAFTVACIDEGAHPEYLGKDDIQLGHKESIEDTARVLGRLFDGIQFRGFKQKTVEKLAQYSGVPVWNGLTDTYHPTQILADLLTIKEKFGDLKGIRFVYTGDGRNNMANSLMIGSAKMGMDFVIAAPKELWPEESLVEECKLFAEASKGKITITEDVQSAVEGADVIYTDVWCSMGEEEKSEERIKLLKPYQVNTSLMKKTGKDHTIFMHCLPAVKGNEVTEEVFEGKASVVFDEAENRMHTIKAVMVATLA</sequence>
<comment type="function">
    <text evidence="1">Reversibly catalyzes the transfer of the carbamoyl group from carbamoyl phosphate (CP) to the N(epsilon) atom of ornithine (ORN) to produce L-citrulline.</text>
</comment>
<dbReference type="PRINTS" id="PR00100">
    <property type="entry name" value="AOTCASE"/>
</dbReference>